<dbReference type="InParanoid" id="K3Y155"/>
<keyword evidence="2" id="KW-0732">Signal</keyword>
<keyword evidence="5" id="KW-1185">Reference proteome</keyword>
<dbReference type="InterPro" id="IPR016140">
    <property type="entry name" value="Bifunc_inhib/LTP/seed_store"/>
</dbReference>
<dbReference type="EMBL" id="AGNK02002351">
    <property type="status" value="NOT_ANNOTATED_CDS"/>
    <property type="molecule type" value="Genomic_DNA"/>
</dbReference>
<evidence type="ECO:0000256" key="1">
    <source>
        <dbReference type="SAM" id="MobiDB-lite"/>
    </source>
</evidence>
<protein>
    <recommendedName>
        <fullName evidence="3">Bifunctional inhibitor/plant lipid transfer protein/seed storage helical domain-containing protein</fullName>
    </recommendedName>
</protein>
<name>K3Y155_SETIT</name>
<accession>K3Y155</accession>
<reference evidence="5" key="1">
    <citation type="journal article" date="2012" name="Nat. Biotechnol.">
        <title>Reference genome sequence of the model plant Setaria.</title>
        <authorList>
            <person name="Bennetzen J.L."/>
            <person name="Schmutz J."/>
            <person name="Wang H."/>
            <person name="Percifield R."/>
            <person name="Hawkins J."/>
            <person name="Pontaroli A.C."/>
            <person name="Estep M."/>
            <person name="Feng L."/>
            <person name="Vaughn J.N."/>
            <person name="Grimwood J."/>
            <person name="Jenkins J."/>
            <person name="Barry K."/>
            <person name="Lindquist E."/>
            <person name="Hellsten U."/>
            <person name="Deshpande S."/>
            <person name="Wang X."/>
            <person name="Wu X."/>
            <person name="Mitros T."/>
            <person name="Triplett J."/>
            <person name="Yang X."/>
            <person name="Ye C.Y."/>
            <person name="Mauro-Herrera M."/>
            <person name="Wang L."/>
            <person name="Li P."/>
            <person name="Sharma M."/>
            <person name="Sharma R."/>
            <person name="Ronald P.C."/>
            <person name="Panaud O."/>
            <person name="Kellogg E.A."/>
            <person name="Brutnell T.P."/>
            <person name="Doust A.N."/>
            <person name="Tuskan G.A."/>
            <person name="Rokhsar D."/>
            <person name="Devos K.M."/>
        </authorList>
    </citation>
    <scope>NUCLEOTIDE SEQUENCE [LARGE SCALE GENOMIC DNA]</scope>
    <source>
        <strain evidence="5">cv. Yugu1</strain>
    </source>
</reference>
<evidence type="ECO:0000313" key="5">
    <source>
        <dbReference type="Proteomes" id="UP000004995"/>
    </source>
</evidence>
<feature type="chain" id="PRO_5010126267" description="Bifunctional inhibitor/plant lipid transfer protein/seed storage helical domain-containing protein" evidence="2">
    <location>
        <begin position="28"/>
        <end position="125"/>
    </location>
</feature>
<dbReference type="PANTHER" id="PTHR33286:SF24">
    <property type="entry name" value="BIFUNCTIONAL INHIBITOR_PLANT LIPID TRANSFER PROTEIN_SEED STORAGE HELICAL DOMAIN-CONTAINING PROTEIN"/>
    <property type="match status" value="1"/>
</dbReference>
<organism evidence="4 5">
    <name type="scientific">Setaria italica</name>
    <name type="common">Foxtail millet</name>
    <name type="synonym">Panicum italicum</name>
    <dbReference type="NCBI Taxonomy" id="4555"/>
    <lineage>
        <taxon>Eukaryota</taxon>
        <taxon>Viridiplantae</taxon>
        <taxon>Streptophyta</taxon>
        <taxon>Embryophyta</taxon>
        <taxon>Tracheophyta</taxon>
        <taxon>Spermatophyta</taxon>
        <taxon>Magnoliopsida</taxon>
        <taxon>Liliopsida</taxon>
        <taxon>Poales</taxon>
        <taxon>Poaceae</taxon>
        <taxon>PACMAD clade</taxon>
        <taxon>Panicoideae</taxon>
        <taxon>Panicodae</taxon>
        <taxon>Paniceae</taxon>
        <taxon>Cenchrinae</taxon>
        <taxon>Setaria</taxon>
    </lineage>
</organism>
<dbReference type="AlphaFoldDB" id="K3Y155"/>
<proteinExistence type="predicted"/>
<dbReference type="Proteomes" id="UP000004995">
    <property type="component" value="Unassembled WGS sequence"/>
</dbReference>
<dbReference type="OMA" id="RCARAVK"/>
<feature type="region of interest" description="Disordered" evidence="1">
    <location>
        <begin position="100"/>
        <end position="125"/>
    </location>
</feature>
<feature type="signal peptide" evidence="2">
    <location>
        <begin position="1"/>
        <end position="27"/>
    </location>
</feature>
<dbReference type="PANTHER" id="PTHR33286">
    <property type="entry name" value="BIFUNCTIONAL INHIBITOR/LIPID-TRANSFER PROTEIN/SEED STORAGE 2S ALBUMIN SUPERFAMILY PROTEIN"/>
    <property type="match status" value="1"/>
</dbReference>
<dbReference type="Pfam" id="PF14368">
    <property type="entry name" value="LTP_2"/>
    <property type="match status" value="1"/>
</dbReference>
<dbReference type="HOGENOM" id="CLU_141918_1_1_1"/>
<dbReference type="EnsemblPlants" id="KQL10262">
    <property type="protein sequence ID" value="KQL10262"/>
    <property type="gene ID" value="SETIT_007917mg"/>
</dbReference>
<sequence length="125" mass="14390">MMSMKVVIQHLAFAFVFTMFTTQQVWGETDCYKERDWVKHNCLITITILGPYVHPTRRCARAVKKSNMNCMRRIITHEDETKIILEKIVRLAHQCHKPVLESKRERPVAEAAGAQGQGPTTRPSP</sequence>
<evidence type="ECO:0000256" key="2">
    <source>
        <dbReference type="SAM" id="SignalP"/>
    </source>
</evidence>
<feature type="domain" description="Bifunctional inhibitor/plant lipid transfer protein/seed storage helical" evidence="3">
    <location>
        <begin position="12"/>
        <end position="97"/>
    </location>
</feature>
<evidence type="ECO:0000313" key="4">
    <source>
        <dbReference type="EnsemblPlants" id="KQL10262"/>
    </source>
</evidence>
<dbReference type="Gramene" id="KQL10262">
    <property type="protein sequence ID" value="KQL10262"/>
    <property type="gene ID" value="SETIT_007917mg"/>
</dbReference>
<evidence type="ECO:0000259" key="3">
    <source>
        <dbReference type="Pfam" id="PF14368"/>
    </source>
</evidence>
<reference evidence="4" key="2">
    <citation type="submission" date="2018-08" db="UniProtKB">
        <authorList>
            <consortium name="EnsemblPlants"/>
        </authorList>
    </citation>
    <scope>IDENTIFICATION</scope>
    <source>
        <strain evidence="4">Yugu1</strain>
    </source>
</reference>